<evidence type="ECO:0000256" key="1">
    <source>
        <dbReference type="SAM" id="Phobius"/>
    </source>
</evidence>
<organism evidence="2 3">
    <name type="scientific">Alysiella crassa</name>
    <dbReference type="NCBI Taxonomy" id="153491"/>
    <lineage>
        <taxon>Bacteria</taxon>
        <taxon>Pseudomonadati</taxon>
        <taxon>Pseudomonadota</taxon>
        <taxon>Betaproteobacteria</taxon>
        <taxon>Neisseriales</taxon>
        <taxon>Neisseriaceae</taxon>
        <taxon>Alysiella</taxon>
    </lineage>
</organism>
<dbReference type="AlphaFoldDB" id="A0A376BV30"/>
<sequence>MTKQKKNRLLIIWWIMTLVVYMPIGFVYLTGDWVQTPVTLQQDFQTEWRTWRPFQTRYTGLEMGYPRYENTELEEQILGDIRDPESGTPVHILVSVNGKHCVMAQEPMSGRGMMAHRHLTPFAQSQPECDLSERAGTNHWQITVQSVGEPLRGVQTVLMHHSPYGFKAISDDIYGKISLWNIAMMFIGAPIWLVFSLFLLGQKFLRFGKH</sequence>
<dbReference type="EMBL" id="UFSO01000003">
    <property type="protein sequence ID" value="SSY80862.1"/>
    <property type="molecule type" value="Genomic_DNA"/>
</dbReference>
<dbReference type="RefSeq" id="WP_034290797.1">
    <property type="nucleotide sequence ID" value="NZ_CP091519.2"/>
</dbReference>
<reference evidence="2 3" key="1">
    <citation type="submission" date="2018-06" db="EMBL/GenBank/DDBJ databases">
        <authorList>
            <consortium name="Pathogen Informatics"/>
            <person name="Doyle S."/>
        </authorList>
    </citation>
    <scope>NUCLEOTIDE SEQUENCE [LARGE SCALE GENOMIC DNA]</scope>
    <source>
        <strain evidence="2 3">NCTC10283</strain>
    </source>
</reference>
<dbReference type="OrthoDB" id="9927514at2"/>
<keyword evidence="1" id="KW-0812">Transmembrane</keyword>
<feature type="transmembrane region" description="Helical" evidence="1">
    <location>
        <begin position="179"/>
        <end position="200"/>
    </location>
</feature>
<dbReference type="STRING" id="1120980.GCA_000745955_00249"/>
<gene>
    <name evidence="2" type="ORF">NCTC10283_02424</name>
</gene>
<accession>A0A376BV30</accession>
<evidence type="ECO:0000313" key="2">
    <source>
        <dbReference type="EMBL" id="SSY80862.1"/>
    </source>
</evidence>
<keyword evidence="3" id="KW-1185">Reference proteome</keyword>
<keyword evidence="1" id="KW-1133">Transmembrane helix</keyword>
<evidence type="ECO:0000313" key="3">
    <source>
        <dbReference type="Proteomes" id="UP000254209"/>
    </source>
</evidence>
<proteinExistence type="predicted"/>
<name>A0A376BV30_9NEIS</name>
<feature type="transmembrane region" description="Helical" evidence="1">
    <location>
        <begin position="9"/>
        <end position="29"/>
    </location>
</feature>
<keyword evidence="1" id="KW-0472">Membrane</keyword>
<dbReference type="Proteomes" id="UP000254209">
    <property type="component" value="Unassembled WGS sequence"/>
</dbReference>
<protein>
    <submittedName>
        <fullName evidence="2">Uncharacterized protein</fullName>
    </submittedName>
</protein>